<feature type="chain" id="PRO_5042843386" evidence="1">
    <location>
        <begin position="20"/>
        <end position="111"/>
    </location>
</feature>
<feature type="signal peptide" evidence="1">
    <location>
        <begin position="1"/>
        <end position="19"/>
    </location>
</feature>
<name>A0AAN9KRM5_CANGL</name>
<evidence type="ECO:0000313" key="3">
    <source>
        <dbReference type="Proteomes" id="UP001367508"/>
    </source>
</evidence>
<gene>
    <name evidence="2" type="ORF">VNO77_26019</name>
</gene>
<evidence type="ECO:0000313" key="2">
    <source>
        <dbReference type="EMBL" id="KAK7322630.1"/>
    </source>
</evidence>
<accession>A0AAN9KRM5</accession>
<keyword evidence="3" id="KW-1185">Reference proteome</keyword>
<keyword evidence="1" id="KW-0732">Signal</keyword>
<comment type="caution">
    <text evidence="2">The sequence shown here is derived from an EMBL/GenBank/DDBJ whole genome shotgun (WGS) entry which is preliminary data.</text>
</comment>
<evidence type="ECO:0000256" key="1">
    <source>
        <dbReference type="SAM" id="SignalP"/>
    </source>
</evidence>
<dbReference type="EMBL" id="JAYMYQ010000006">
    <property type="protein sequence ID" value="KAK7322630.1"/>
    <property type="molecule type" value="Genomic_DNA"/>
</dbReference>
<sequence length="111" mass="12525">MFMLSAFLKCFMLFSSSFSSSDDTENVDLEIYAKYSGDSERKFSENEIQIKLKSKSSAEQSSQQTWLSSPSLSLASSLSQLWSSEDPPFLDRNPYTAATTYSNQVNTMRDV</sequence>
<protein>
    <submittedName>
        <fullName evidence="2">Uncharacterized protein</fullName>
    </submittedName>
</protein>
<dbReference type="Proteomes" id="UP001367508">
    <property type="component" value="Unassembled WGS sequence"/>
</dbReference>
<proteinExistence type="predicted"/>
<organism evidence="2 3">
    <name type="scientific">Canavalia gladiata</name>
    <name type="common">Sword bean</name>
    <name type="synonym">Dolichos gladiatus</name>
    <dbReference type="NCBI Taxonomy" id="3824"/>
    <lineage>
        <taxon>Eukaryota</taxon>
        <taxon>Viridiplantae</taxon>
        <taxon>Streptophyta</taxon>
        <taxon>Embryophyta</taxon>
        <taxon>Tracheophyta</taxon>
        <taxon>Spermatophyta</taxon>
        <taxon>Magnoliopsida</taxon>
        <taxon>eudicotyledons</taxon>
        <taxon>Gunneridae</taxon>
        <taxon>Pentapetalae</taxon>
        <taxon>rosids</taxon>
        <taxon>fabids</taxon>
        <taxon>Fabales</taxon>
        <taxon>Fabaceae</taxon>
        <taxon>Papilionoideae</taxon>
        <taxon>50 kb inversion clade</taxon>
        <taxon>NPAAA clade</taxon>
        <taxon>indigoferoid/millettioid clade</taxon>
        <taxon>Phaseoleae</taxon>
        <taxon>Canavalia</taxon>
    </lineage>
</organism>
<reference evidence="2 3" key="1">
    <citation type="submission" date="2024-01" db="EMBL/GenBank/DDBJ databases">
        <title>The genomes of 5 underutilized Papilionoideae crops provide insights into root nodulation and disease resistanc.</title>
        <authorList>
            <person name="Jiang F."/>
        </authorList>
    </citation>
    <scope>NUCLEOTIDE SEQUENCE [LARGE SCALE GENOMIC DNA]</scope>
    <source>
        <strain evidence="2">LVBAO_FW01</strain>
        <tissue evidence="2">Leaves</tissue>
    </source>
</reference>
<dbReference type="AlphaFoldDB" id="A0AAN9KRM5"/>